<evidence type="ECO:0000313" key="7">
    <source>
        <dbReference type="EMBL" id="SFP97350.1"/>
    </source>
</evidence>
<dbReference type="GO" id="GO:0051287">
    <property type="term" value="F:NAD binding"/>
    <property type="evidence" value="ECO:0007669"/>
    <property type="project" value="InterPro"/>
</dbReference>
<dbReference type="InterPro" id="IPR006139">
    <property type="entry name" value="D-isomer_2_OHA_DH_cat_dom"/>
</dbReference>
<dbReference type="Pfam" id="PF02826">
    <property type="entry name" value="2-Hacid_dh_C"/>
    <property type="match status" value="1"/>
</dbReference>
<dbReference type="Gene3D" id="3.40.50.720">
    <property type="entry name" value="NAD(P)-binding Rossmann-like Domain"/>
    <property type="match status" value="2"/>
</dbReference>
<dbReference type="STRING" id="82801.SAMN04488506_0126"/>
<dbReference type="RefSeq" id="WP_092479147.1">
    <property type="nucleotide sequence ID" value="NZ_FOXW01000001.1"/>
</dbReference>
<comment type="similarity">
    <text evidence="1 4">Belongs to the D-isomer specific 2-hydroxyacid dehydrogenase family.</text>
</comment>
<dbReference type="InterPro" id="IPR006140">
    <property type="entry name" value="D-isomer_DH_NAD-bd"/>
</dbReference>
<evidence type="ECO:0000256" key="1">
    <source>
        <dbReference type="ARBA" id="ARBA00005854"/>
    </source>
</evidence>
<evidence type="ECO:0000256" key="4">
    <source>
        <dbReference type="RuleBase" id="RU003719"/>
    </source>
</evidence>
<dbReference type="InterPro" id="IPR036291">
    <property type="entry name" value="NAD(P)-bd_dom_sf"/>
</dbReference>
<proteinExistence type="inferred from homology"/>
<keyword evidence="8" id="KW-1185">Reference proteome</keyword>
<keyword evidence="3" id="KW-0520">NAD</keyword>
<evidence type="ECO:0000259" key="6">
    <source>
        <dbReference type="Pfam" id="PF02826"/>
    </source>
</evidence>
<protein>
    <submittedName>
        <fullName evidence="7">Phosphoglycerate dehydrogenase</fullName>
    </submittedName>
</protein>
<dbReference type="PANTHER" id="PTHR43333">
    <property type="entry name" value="2-HACID_DH_C DOMAIN-CONTAINING PROTEIN"/>
    <property type="match status" value="1"/>
</dbReference>
<dbReference type="CDD" id="cd12155">
    <property type="entry name" value="PGDH_1"/>
    <property type="match status" value="1"/>
</dbReference>
<evidence type="ECO:0000313" key="8">
    <source>
        <dbReference type="Proteomes" id="UP000199136"/>
    </source>
</evidence>
<keyword evidence="2 4" id="KW-0560">Oxidoreductase</keyword>
<reference evidence="7 8" key="1">
    <citation type="submission" date="2016-10" db="EMBL/GenBank/DDBJ databases">
        <authorList>
            <person name="de Groot N.N."/>
        </authorList>
    </citation>
    <scope>NUCLEOTIDE SEQUENCE [LARGE SCALE GENOMIC DNA]</scope>
    <source>
        <strain evidence="7 8">DSM 20581</strain>
    </source>
</reference>
<gene>
    <name evidence="7" type="ORF">SAMN04488506_0126</name>
</gene>
<dbReference type="SUPFAM" id="SSF51735">
    <property type="entry name" value="NAD(P)-binding Rossmann-fold domains"/>
    <property type="match status" value="1"/>
</dbReference>
<dbReference type="Pfam" id="PF00389">
    <property type="entry name" value="2-Hacid_dh"/>
    <property type="match status" value="1"/>
</dbReference>
<evidence type="ECO:0000256" key="3">
    <source>
        <dbReference type="ARBA" id="ARBA00023027"/>
    </source>
</evidence>
<dbReference type="SUPFAM" id="SSF52283">
    <property type="entry name" value="Formate/glycerate dehydrogenase catalytic domain-like"/>
    <property type="match status" value="1"/>
</dbReference>
<evidence type="ECO:0000256" key="2">
    <source>
        <dbReference type="ARBA" id="ARBA00023002"/>
    </source>
</evidence>
<sequence length="317" mass="36157">MNKKGIWLLNDIKPEHLERLKELAPDHELVNRDDDFPIENIEIVYGWDKIKAEEAGLLETEGQLKWIQVASAGVDYMDLDTLNERSILLTNASGIHSVPIAESVIGMLLAYCRKIQQAVVDQSQHHWREDQRLIELSEKTIMIVGTGNIGKELGRLSKAFNMKTIGINRSGREVEYMDHIFRQPDMIDHLKKADVVVNILPLTSETKAFFDHKMFAEMKEGTLFINVGRGPTVNTEDLIQALDDGKVSFAGLDVFETEPLPENSPLWDRKDVLVTPHISGNAEHYNTRLFNIFEENIQAFVEGEELPRNLVDYDKSY</sequence>
<organism evidence="7 8">
    <name type="scientific">Desemzia incerta</name>
    <dbReference type="NCBI Taxonomy" id="82801"/>
    <lineage>
        <taxon>Bacteria</taxon>
        <taxon>Bacillati</taxon>
        <taxon>Bacillota</taxon>
        <taxon>Bacilli</taxon>
        <taxon>Lactobacillales</taxon>
        <taxon>Carnobacteriaceae</taxon>
        <taxon>Desemzia</taxon>
    </lineage>
</organism>
<evidence type="ECO:0000259" key="5">
    <source>
        <dbReference type="Pfam" id="PF00389"/>
    </source>
</evidence>
<accession>A0A1I5UQ57</accession>
<dbReference type="FunFam" id="3.40.50.720:FF:000363">
    <property type="entry name" value="D-isomer specific 2-hydroxyacid dehydrogenase"/>
    <property type="match status" value="1"/>
</dbReference>
<feature type="domain" description="D-isomer specific 2-hydroxyacid dehydrogenase NAD-binding" evidence="6">
    <location>
        <begin position="105"/>
        <end position="279"/>
    </location>
</feature>
<dbReference type="PANTHER" id="PTHR43333:SF1">
    <property type="entry name" value="D-ISOMER SPECIFIC 2-HYDROXYACID DEHYDROGENASE NAD-BINDING DOMAIN-CONTAINING PROTEIN"/>
    <property type="match status" value="1"/>
</dbReference>
<dbReference type="EMBL" id="FOXW01000001">
    <property type="protein sequence ID" value="SFP97350.1"/>
    <property type="molecule type" value="Genomic_DNA"/>
</dbReference>
<feature type="domain" description="D-isomer specific 2-hydroxyacid dehydrogenase catalytic" evidence="5">
    <location>
        <begin position="8"/>
        <end position="308"/>
    </location>
</feature>
<name>A0A1I5UQ57_9LACT</name>
<dbReference type="GO" id="GO:0016616">
    <property type="term" value="F:oxidoreductase activity, acting on the CH-OH group of donors, NAD or NADP as acceptor"/>
    <property type="evidence" value="ECO:0007669"/>
    <property type="project" value="InterPro"/>
</dbReference>
<dbReference type="OrthoDB" id="9805416at2"/>
<dbReference type="Proteomes" id="UP000199136">
    <property type="component" value="Unassembled WGS sequence"/>
</dbReference>
<dbReference type="AlphaFoldDB" id="A0A1I5UQ57"/>